<sequence>ISEKFRLHAQDSKAEFLAKYVSSFMQTPLIEGSIPSHTRYDILCLILSLSEAPLQTAYIPPRSIFQERPNKPQFKVADIFREEPLTGLHWLNGLGRNWEIELSDPMEDDTMDGVKEIVDLEGKYELIQGLQSKQYWRPDYRDCSYLDGPSLAKHHSQDARYLFYDPTSVKYITELDAIREVLFMLSGRPSFLFHPDPNANGRYKVKLNALLMHLTEGAFKSILEVFCSHGNYLSMLRSISMRICRESYSIYGQTAQAFAASILDMILRFDNLLADLEAKYQLNNSKFQGQDTYISLLQLQNQISYQLYEFKILYEFFEKYLLHDFFIQLSDVQGHSDIPSLNAQQPLSVSPPHELAYKILSGLVDEIVRYQIEGNKLMFLMFGGHLDNSFAPFIRMIDEWVNTGVLNDPANEFFIVRALDINALSSSYWSEMYKVRVAKGNLGTERFLLPSFLEPLVDRILFSGKARNLLMSLKLKEEDTNKYSLEFQYNPKEFDWGVESLPLFDMSMSNNKFDPSTEFPYDFNQDSGIRDTDMDIDEFDDIDPEESQINDIGPEESQISGELAHLEENRTEHFNSEEREANNIEKGGDQKEADEGYKRLLGFKNLSDLNDIVDFFPKTMSSLFSLWDQPTKSIEKTKDTGRMDDFTLFQPFNERLKERYDEYLQPRYLRIGQQLYNALIDRNQMWYDTYILSDLFLNILGNFKWLDKNLITVWVDDKSNSKPNITTVKIFEKVVVEYHAVPIHKSILNVLDLTIQFSTLYTRYQGENVSFYDHSRDERSRRHIDVDNNSDSDSDSFSMDEEEDQWNKPGSDGVSPLIPAQVDYDAFLEGLSRIDREFNRNKEFVSNSVQGIAKVGGFWWFDALALALG</sequence>
<protein>
    <submittedName>
        <fullName evidence="1">13142_t:CDS:1</fullName>
    </submittedName>
</protein>
<reference evidence="1" key="1">
    <citation type="submission" date="2021-06" db="EMBL/GenBank/DDBJ databases">
        <authorList>
            <person name="Kallberg Y."/>
            <person name="Tangrot J."/>
            <person name="Rosling A."/>
        </authorList>
    </citation>
    <scope>NUCLEOTIDE SEQUENCE</scope>
    <source>
        <strain evidence="1">CL356</strain>
    </source>
</reference>
<dbReference type="EMBL" id="CAJVPT010009031">
    <property type="protein sequence ID" value="CAG8557897.1"/>
    <property type="molecule type" value="Genomic_DNA"/>
</dbReference>
<organism evidence="1 2">
    <name type="scientific">Acaulospora colombiana</name>
    <dbReference type="NCBI Taxonomy" id="27376"/>
    <lineage>
        <taxon>Eukaryota</taxon>
        <taxon>Fungi</taxon>
        <taxon>Fungi incertae sedis</taxon>
        <taxon>Mucoromycota</taxon>
        <taxon>Glomeromycotina</taxon>
        <taxon>Glomeromycetes</taxon>
        <taxon>Diversisporales</taxon>
        <taxon>Acaulosporaceae</taxon>
        <taxon>Acaulospora</taxon>
    </lineage>
</organism>
<evidence type="ECO:0000313" key="2">
    <source>
        <dbReference type="Proteomes" id="UP000789525"/>
    </source>
</evidence>
<keyword evidence="2" id="KW-1185">Reference proteome</keyword>
<evidence type="ECO:0000313" key="1">
    <source>
        <dbReference type="EMBL" id="CAG8557897.1"/>
    </source>
</evidence>
<dbReference type="Proteomes" id="UP000789525">
    <property type="component" value="Unassembled WGS sequence"/>
</dbReference>
<feature type="non-terminal residue" evidence="1">
    <location>
        <position position="1"/>
    </location>
</feature>
<name>A0ACA9M069_9GLOM</name>
<proteinExistence type="predicted"/>
<accession>A0ACA9M069</accession>
<comment type="caution">
    <text evidence="1">The sequence shown here is derived from an EMBL/GenBank/DDBJ whole genome shotgun (WGS) entry which is preliminary data.</text>
</comment>
<gene>
    <name evidence="1" type="ORF">ACOLOM_LOCUS5114</name>
</gene>